<dbReference type="GeneID" id="110247242"/>
<sequence length="189" mass="21832">MNRLSHLIQPRIHLEASAFFKRSYYMWLNFVFNRVDTSRIEEFGPDRVAAEWVLRNGGGIKFMQQNKWIWNYNALEMGPTEKFKLQKIDGKGTCITTGGLEHLVGLEHLDYLSLHDCKYVTDVTKIQHVKETLLDLDIANCSAITDIMPLGQLKILKRLNISGTTRIKNRQDAIQDLQKILPQCEIISE</sequence>
<dbReference type="OrthoDB" id="5859291at2759"/>
<name>A0A913XT39_EXADI</name>
<reference evidence="1" key="1">
    <citation type="submission" date="2022-11" db="UniProtKB">
        <authorList>
            <consortium name="EnsemblMetazoa"/>
        </authorList>
    </citation>
    <scope>IDENTIFICATION</scope>
</reference>
<evidence type="ECO:0008006" key="3">
    <source>
        <dbReference type="Google" id="ProtNLM"/>
    </source>
</evidence>
<accession>A0A913XT39</accession>
<dbReference type="EnsemblMetazoa" id="XM_021053650.2">
    <property type="protein sequence ID" value="XP_020909309.1"/>
    <property type="gene ID" value="LOC110247242"/>
</dbReference>
<dbReference type="Proteomes" id="UP000887567">
    <property type="component" value="Unplaced"/>
</dbReference>
<keyword evidence="2" id="KW-1185">Reference proteome</keyword>
<evidence type="ECO:0000313" key="2">
    <source>
        <dbReference type="Proteomes" id="UP000887567"/>
    </source>
</evidence>
<dbReference type="OMA" id="IFDMLYV"/>
<dbReference type="KEGG" id="epa:110247242"/>
<dbReference type="AlphaFoldDB" id="A0A913XT39"/>
<evidence type="ECO:0000313" key="1">
    <source>
        <dbReference type="EnsemblMetazoa" id="XP_020909309.1"/>
    </source>
</evidence>
<dbReference type="RefSeq" id="XP_020909309.1">
    <property type="nucleotide sequence ID" value="XM_021053650.2"/>
</dbReference>
<dbReference type="SUPFAM" id="SSF52047">
    <property type="entry name" value="RNI-like"/>
    <property type="match status" value="1"/>
</dbReference>
<protein>
    <recommendedName>
        <fullName evidence="3">Mitochondrial ATP synthase regulatory component factor B</fullName>
    </recommendedName>
</protein>
<organism evidence="1 2">
    <name type="scientific">Exaiptasia diaphana</name>
    <name type="common">Tropical sea anemone</name>
    <name type="synonym">Aiptasia pulchella</name>
    <dbReference type="NCBI Taxonomy" id="2652724"/>
    <lineage>
        <taxon>Eukaryota</taxon>
        <taxon>Metazoa</taxon>
        <taxon>Cnidaria</taxon>
        <taxon>Anthozoa</taxon>
        <taxon>Hexacorallia</taxon>
        <taxon>Actiniaria</taxon>
        <taxon>Aiptasiidae</taxon>
        <taxon>Exaiptasia</taxon>
    </lineage>
</organism>
<dbReference type="InterPro" id="IPR032675">
    <property type="entry name" value="LRR_dom_sf"/>
</dbReference>
<proteinExistence type="predicted"/>
<dbReference type="Gene3D" id="3.80.10.10">
    <property type="entry name" value="Ribonuclease Inhibitor"/>
    <property type="match status" value="1"/>
</dbReference>